<dbReference type="Proteomes" id="UP000624244">
    <property type="component" value="Unassembled WGS sequence"/>
</dbReference>
<evidence type="ECO:0000313" key="1">
    <source>
        <dbReference type="EMBL" id="KAF5850590.1"/>
    </source>
</evidence>
<accession>A0A8H6DXW9</accession>
<reference evidence="1" key="1">
    <citation type="submission" date="2019-11" db="EMBL/GenBank/DDBJ databases">
        <title>Bipolaris sorokiniana Genome sequencing.</title>
        <authorList>
            <person name="Wang H."/>
        </authorList>
    </citation>
    <scope>NUCLEOTIDE SEQUENCE</scope>
</reference>
<organism evidence="1 2">
    <name type="scientific">Cochliobolus sativus</name>
    <name type="common">Common root rot and spot blotch fungus</name>
    <name type="synonym">Bipolaris sorokiniana</name>
    <dbReference type="NCBI Taxonomy" id="45130"/>
    <lineage>
        <taxon>Eukaryota</taxon>
        <taxon>Fungi</taxon>
        <taxon>Dikarya</taxon>
        <taxon>Ascomycota</taxon>
        <taxon>Pezizomycotina</taxon>
        <taxon>Dothideomycetes</taxon>
        <taxon>Pleosporomycetidae</taxon>
        <taxon>Pleosporales</taxon>
        <taxon>Pleosporineae</taxon>
        <taxon>Pleosporaceae</taxon>
        <taxon>Bipolaris</taxon>
    </lineage>
</organism>
<dbReference type="EMBL" id="WNKQ01000006">
    <property type="protein sequence ID" value="KAF5850590.1"/>
    <property type="molecule type" value="Genomic_DNA"/>
</dbReference>
<dbReference type="AlphaFoldDB" id="A0A8H6DXW9"/>
<gene>
    <name evidence="1" type="ORF">GGP41_010211</name>
</gene>
<sequence length="158" mass="17481">MAKVFIQGVTEGPGFTNRWVPIQFIERSKPWQTNIDKWQLSSQVSFDKQNWAPISSPDTTVLGKTVIRLITALRESAPPFTPQKIVDYLGSANIAVLTRAVIAWIKEAGLYEVLSSNRLFSAQDLVTASRFVIKDAASSNDSGVYIRLHKTGTQGIAE</sequence>
<protein>
    <submittedName>
        <fullName evidence="1">Uncharacterized protein</fullName>
    </submittedName>
</protein>
<proteinExistence type="predicted"/>
<comment type="caution">
    <text evidence="1">The sequence shown here is derived from an EMBL/GenBank/DDBJ whole genome shotgun (WGS) entry which is preliminary data.</text>
</comment>
<name>A0A8H6DXW9_COCSA</name>
<evidence type="ECO:0000313" key="2">
    <source>
        <dbReference type="Proteomes" id="UP000624244"/>
    </source>
</evidence>